<dbReference type="EMBL" id="AP023359">
    <property type="protein sequence ID" value="BCJ67635.1"/>
    <property type="molecule type" value="Genomic_DNA"/>
</dbReference>
<dbReference type="RefSeq" id="WP_212816942.1">
    <property type="nucleotide sequence ID" value="NZ_AP023359.1"/>
</dbReference>
<dbReference type="SUPFAM" id="SSF51294">
    <property type="entry name" value="Hedgehog/intein (Hint) domain"/>
    <property type="match status" value="1"/>
</dbReference>
<dbReference type="KEGG" id="pry:Prubr_46560"/>
<proteinExistence type="predicted"/>
<name>A0A810N8A7_9ACTN</name>
<protein>
    <recommendedName>
        <fullName evidence="3">Intein C-terminal splicing domain-containing protein</fullName>
    </recommendedName>
</protein>
<evidence type="ECO:0008006" key="3">
    <source>
        <dbReference type="Google" id="ProtNLM"/>
    </source>
</evidence>
<dbReference type="AlphaFoldDB" id="A0A810N8A7"/>
<accession>A0A810N8A7</accession>
<reference evidence="1" key="1">
    <citation type="submission" date="2020-08" db="EMBL/GenBank/DDBJ databases">
        <title>Whole genome shotgun sequence of Polymorphospora rubra NBRC 101157.</title>
        <authorList>
            <person name="Komaki H."/>
            <person name="Tamura T."/>
        </authorList>
    </citation>
    <scope>NUCLEOTIDE SEQUENCE</scope>
    <source>
        <strain evidence="1">NBRC 101157</strain>
    </source>
</reference>
<dbReference type="Proteomes" id="UP000680866">
    <property type="component" value="Chromosome"/>
</dbReference>
<dbReference type="InterPro" id="IPR036844">
    <property type="entry name" value="Hint_dom_sf"/>
</dbReference>
<evidence type="ECO:0000313" key="2">
    <source>
        <dbReference type="Proteomes" id="UP000680866"/>
    </source>
</evidence>
<organism evidence="1 2">
    <name type="scientific">Polymorphospora rubra</name>
    <dbReference type="NCBI Taxonomy" id="338584"/>
    <lineage>
        <taxon>Bacteria</taxon>
        <taxon>Bacillati</taxon>
        <taxon>Actinomycetota</taxon>
        <taxon>Actinomycetes</taxon>
        <taxon>Micromonosporales</taxon>
        <taxon>Micromonosporaceae</taxon>
        <taxon>Polymorphospora</taxon>
    </lineage>
</organism>
<evidence type="ECO:0000313" key="1">
    <source>
        <dbReference type="EMBL" id="BCJ67635.1"/>
    </source>
</evidence>
<dbReference type="Gene3D" id="2.170.16.10">
    <property type="entry name" value="Hedgehog/Intein (Hint) domain"/>
    <property type="match status" value="1"/>
</dbReference>
<gene>
    <name evidence="1" type="ORF">Prubr_46560</name>
</gene>
<keyword evidence="2" id="KW-1185">Reference proteome</keyword>
<sequence>MADGSTKNIADVVVGDVVVATDPGTGVTTASVVTHLHLNQDGNLVDLTIAYGDQSASIIKTTGDHPFWSETRQLWIDAGKLEIGEELASAASGNAKVVEIKRYRGNKLMHDLTVDVVHAYYVLAGDAPVLVHNSCPAAARLTSSPDAPVINSKLSTRIRIGPSASISRTRIRASRERIFICSPWGGGLR</sequence>
<dbReference type="Pfam" id="PF07591">
    <property type="entry name" value="PT-HINT"/>
    <property type="match status" value="1"/>
</dbReference>